<evidence type="ECO:0000313" key="3">
    <source>
        <dbReference type="EMBL" id="ORY41787.1"/>
    </source>
</evidence>
<dbReference type="EMBL" id="MCOG01000122">
    <property type="protein sequence ID" value="ORY41787.1"/>
    <property type="molecule type" value="Genomic_DNA"/>
</dbReference>
<evidence type="ECO:0000256" key="2">
    <source>
        <dbReference type="SAM" id="SignalP"/>
    </source>
</evidence>
<proteinExistence type="predicted"/>
<feature type="signal peptide" evidence="2">
    <location>
        <begin position="1"/>
        <end position="18"/>
    </location>
</feature>
<feature type="compositionally biased region" description="Low complexity" evidence="1">
    <location>
        <begin position="119"/>
        <end position="146"/>
    </location>
</feature>
<sequence length="180" mass="19423">MKSFLFALVILFVGFVYADCPEPTLVTMNDCVKIRTDARDSFCVTKQGEIAKCNCVYDSLIRDCYSYCPDEPTIQTAKQQLESELNAQCASANLDPKAIPANVYNEVTSGAAPTGDTYTANNQTGAVNNNNTPAANNNSAAANNNNNNLTSEDYAGSAESNKYFFSLIFVNAVLALVLLL</sequence>
<dbReference type="AlphaFoldDB" id="A0A1Y2C4H1"/>
<reference evidence="3 4" key="1">
    <citation type="submission" date="2016-08" db="EMBL/GenBank/DDBJ databases">
        <title>A Parts List for Fungal Cellulosomes Revealed by Comparative Genomics.</title>
        <authorList>
            <consortium name="DOE Joint Genome Institute"/>
            <person name="Haitjema C.H."/>
            <person name="Gilmore S.P."/>
            <person name="Henske J.K."/>
            <person name="Solomon K.V."/>
            <person name="De Groot R."/>
            <person name="Kuo A."/>
            <person name="Mondo S.J."/>
            <person name="Salamov A.A."/>
            <person name="Labutti K."/>
            <person name="Zhao Z."/>
            <person name="Chiniquy J."/>
            <person name="Barry K."/>
            <person name="Brewer H.M."/>
            <person name="Purvine S.O."/>
            <person name="Wright A.T."/>
            <person name="Boxma B."/>
            <person name="Van Alen T."/>
            <person name="Hackstein J.H."/>
            <person name="Baker S.E."/>
            <person name="Grigoriev I.V."/>
            <person name="O'Malley M.A."/>
        </authorList>
    </citation>
    <scope>NUCLEOTIDE SEQUENCE [LARGE SCALE GENOMIC DNA]</scope>
    <source>
        <strain evidence="3 4">G1</strain>
    </source>
</reference>
<dbReference type="Proteomes" id="UP000193920">
    <property type="component" value="Unassembled WGS sequence"/>
</dbReference>
<protein>
    <recommendedName>
        <fullName evidence="5">GPI anchored serine-threonine rich protein</fullName>
    </recommendedName>
</protein>
<evidence type="ECO:0000313" key="4">
    <source>
        <dbReference type="Proteomes" id="UP000193920"/>
    </source>
</evidence>
<accession>A0A1Y2C4H1</accession>
<evidence type="ECO:0000256" key="1">
    <source>
        <dbReference type="SAM" id="MobiDB-lite"/>
    </source>
</evidence>
<comment type="caution">
    <text evidence="3">The sequence shown here is derived from an EMBL/GenBank/DDBJ whole genome shotgun (WGS) entry which is preliminary data.</text>
</comment>
<keyword evidence="4" id="KW-1185">Reference proteome</keyword>
<dbReference type="OrthoDB" id="2147786at2759"/>
<name>A0A1Y2C4H1_9FUNG</name>
<gene>
    <name evidence="3" type="ORF">LY90DRAFT_703926</name>
</gene>
<feature type="region of interest" description="Disordered" evidence="1">
    <location>
        <begin position="114"/>
        <end position="146"/>
    </location>
</feature>
<evidence type="ECO:0008006" key="5">
    <source>
        <dbReference type="Google" id="ProtNLM"/>
    </source>
</evidence>
<feature type="chain" id="PRO_5012011063" description="GPI anchored serine-threonine rich protein" evidence="2">
    <location>
        <begin position="19"/>
        <end position="180"/>
    </location>
</feature>
<organism evidence="3 4">
    <name type="scientific">Neocallimastix californiae</name>
    <dbReference type="NCBI Taxonomy" id="1754190"/>
    <lineage>
        <taxon>Eukaryota</taxon>
        <taxon>Fungi</taxon>
        <taxon>Fungi incertae sedis</taxon>
        <taxon>Chytridiomycota</taxon>
        <taxon>Chytridiomycota incertae sedis</taxon>
        <taxon>Neocallimastigomycetes</taxon>
        <taxon>Neocallimastigales</taxon>
        <taxon>Neocallimastigaceae</taxon>
        <taxon>Neocallimastix</taxon>
    </lineage>
</organism>
<keyword evidence="2" id="KW-0732">Signal</keyword>